<name>A0AA39KKD8_9HYME</name>
<comment type="caution">
    <text evidence="10">Lacks conserved residue(s) required for the propagation of feature annotation.</text>
</comment>
<feature type="domain" description="G-protein coupled receptors family 1 profile" evidence="11">
    <location>
        <begin position="1"/>
        <end position="201"/>
    </location>
</feature>
<dbReference type="PRINTS" id="PR00896">
    <property type="entry name" value="VASOPRESSINR"/>
</dbReference>
<dbReference type="PROSITE" id="PS00237">
    <property type="entry name" value="G_PROTEIN_RECEP_F1_1"/>
    <property type="match status" value="1"/>
</dbReference>
<keyword evidence="9 10" id="KW-0807">Transducer</keyword>
<evidence type="ECO:0000256" key="6">
    <source>
        <dbReference type="ARBA" id="ARBA00023136"/>
    </source>
</evidence>
<dbReference type="GO" id="GO:0005000">
    <property type="term" value="F:vasopressin receptor activity"/>
    <property type="evidence" value="ECO:0007669"/>
    <property type="project" value="InterPro"/>
</dbReference>
<dbReference type="PANTHER" id="PTHR24241:SF161">
    <property type="entry name" value="G-PROTEIN COUPLED RECEPTORS FAMILY 1 PROFILE DOMAIN-CONTAINING PROTEIN"/>
    <property type="match status" value="1"/>
</dbReference>
<proteinExistence type="inferred from homology"/>
<feature type="transmembrane region" description="Helical" evidence="10">
    <location>
        <begin position="146"/>
        <end position="166"/>
    </location>
</feature>
<evidence type="ECO:0000313" key="13">
    <source>
        <dbReference type="Proteomes" id="UP001168990"/>
    </source>
</evidence>
<protein>
    <recommendedName>
        <fullName evidence="11">G-protein coupled receptors family 1 profile domain-containing protein</fullName>
    </recommendedName>
</protein>
<dbReference type="GO" id="GO:0005886">
    <property type="term" value="C:plasma membrane"/>
    <property type="evidence" value="ECO:0007669"/>
    <property type="project" value="UniProtKB-SubCell"/>
</dbReference>
<dbReference type="EMBL" id="JAQQBS010001422">
    <property type="protein sequence ID" value="KAK0164561.1"/>
    <property type="molecule type" value="Genomic_DNA"/>
</dbReference>
<dbReference type="SUPFAM" id="SSF81321">
    <property type="entry name" value="Family A G protein-coupled receptor-like"/>
    <property type="match status" value="1"/>
</dbReference>
<comment type="caution">
    <text evidence="12">The sequence shown here is derived from an EMBL/GenBank/DDBJ whole genome shotgun (WGS) entry which is preliminary data.</text>
</comment>
<keyword evidence="3 10" id="KW-0812">Transmembrane</keyword>
<feature type="transmembrane region" description="Helical" evidence="10">
    <location>
        <begin position="78"/>
        <end position="98"/>
    </location>
</feature>
<dbReference type="InterPro" id="IPR001817">
    <property type="entry name" value="Vasoprsn_rcpt"/>
</dbReference>
<evidence type="ECO:0000256" key="2">
    <source>
        <dbReference type="ARBA" id="ARBA00022475"/>
    </source>
</evidence>
<dbReference type="PANTHER" id="PTHR24241">
    <property type="entry name" value="NEUROPEPTIDE RECEPTOR-RELATED G-PROTEIN COUPLED RECEPTOR"/>
    <property type="match status" value="1"/>
</dbReference>
<keyword evidence="4 10" id="KW-1133">Transmembrane helix</keyword>
<dbReference type="Pfam" id="PF00001">
    <property type="entry name" value="7tm_1"/>
    <property type="match status" value="1"/>
</dbReference>
<dbReference type="Proteomes" id="UP001168990">
    <property type="component" value="Unassembled WGS sequence"/>
</dbReference>
<keyword evidence="5 10" id="KW-0297">G-protein coupled receptor</keyword>
<accession>A0AA39KKD8</accession>
<evidence type="ECO:0000256" key="1">
    <source>
        <dbReference type="ARBA" id="ARBA00004651"/>
    </source>
</evidence>
<reference evidence="12" key="1">
    <citation type="journal article" date="2023" name="bioRxiv">
        <title>Scaffold-level genome assemblies of two parasitoid biocontrol wasps reveal the parthenogenesis mechanism and an associated novel virus.</title>
        <authorList>
            <person name="Inwood S."/>
            <person name="Skelly J."/>
            <person name="Guhlin J."/>
            <person name="Harrop T."/>
            <person name="Goldson S."/>
            <person name="Dearden P."/>
        </authorList>
    </citation>
    <scope>NUCLEOTIDE SEQUENCE</scope>
    <source>
        <strain evidence="12">Irish</strain>
        <tissue evidence="12">Whole body</tissue>
    </source>
</reference>
<dbReference type="InterPro" id="IPR017452">
    <property type="entry name" value="GPCR_Rhodpsn_7TM"/>
</dbReference>
<dbReference type="InterPro" id="IPR000276">
    <property type="entry name" value="GPCR_Rhodpsn"/>
</dbReference>
<dbReference type="GO" id="GO:0032870">
    <property type="term" value="P:cellular response to hormone stimulus"/>
    <property type="evidence" value="ECO:0007669"/>
    <property type="project" value="TreeGrafter"/>
</dbReference>
<dbReference type="GO" id="GO:0042277">
    <property type="term" value="F:peptide binding"/>
    <property type="evidence" value="ECO:0007669"/>
    <property type="project" value="TreeGrafter"/>
</dbReference>
<feature type="transmembrane region" description="Helical" evidence="10">
    <location>
        <begin position="182"/>
        <end position="204"/>
    </location>
</feature>
<comment type="subcellular location">
    <subcellularLocation>
        <location evidence="1 10">Cell membrane</location>
        <topology evidence="1 10">Multi-pass membrane protein</topology>
    </subcellularLocation>
</comment>
<evidence type="ECO:0000259" key="11">
    <source>
        <dbReference type="PROSITE" id="PS50262"/>
    </source>
</evidence>
<keyword evidence="8 10" id="KW-0325">Glycoprotein</keyword>
<evidence type="ECO:0000256" key="3">
    <source>
        <dbReference type="ARBA" id="ARBA00022692"/>
    </source>
</evidence>
<keyword evidence="2" id="KW-1003">Cell membrane</keyword>
<evidence type="ECO:0000256" key="9">
    <source>
        <dbReference type="ARBA" id="ARBA00023224"/>
    </source>
</evidence>
<keyword evidence="6 10" id="KW-0472">Membrane</keyword>
<feature type="transmembrane region" description="Helical" evidence="10">
    <location>
        <begin position="41"/>
        <end position="58"/>
    </location>
</feature>
<evidence type="ECO:0000256" key="5">
    <source>
        <dbReference type="ARBA" id="ARBA00023040"/>
    </source>
</evidence>
<evidence type="ECO:0000313" key="12">
    <source>
        <dbReference type="EMBL" id="KAK0164561.1"/>
    </source>
</evidence>
<keyword evidence="13" id="KW-1185">Reference proteome</keyword>
<comment type="similarity">
    <text evidence="10">Belongs to the G-protein coupled receptor 1 family. Vasopressin/oxytocin receptor subfamily.</text>
</comment>
<dbReference type="PRINTS" id="PR00237">
    <property type="entry name" value="GPCRRHODOPSN"/>
</dbReference>
<dbReference type="AlphaFoldDB" id="A0AA39KKD8"/>
<organism evidence="12 13">
    <name type="scientific">Microctonus aethiopoides</name>
    <dbReference type="NCBI Taxonomy" id="144406"/>
    <lineage>
        <taxon>Eukaryota</taxon>
        <taxon>Metazoa</taxon>
        <taxon>Ecdysozoa</taxon>
        <taxon>Arthropoda</taxon>
        <taxon>Hexapoda</taxon>
        <taxon>Insecta</taxon>
        <taxon>Pterygota</taxon>
        <taxon>Neoptera</taxon>
        <taxon>Endopterygota</taxon>
        <taxon>Hymenoptera</taxon>
        <taxon>Apocrita</taxon>
        <taxon>Ichneumonoidea</taxon>
        <taxon>Braconidae</taxon>
        <taxon>Euphorinae</taxon>
        <taxon>Microctonus</taxon>
    </lineage>
</organism>
<sequence>MQPFGNYLSSYVLTATSIDRYHAICYPLSYCRTTKKISKRMIYGAWCLAFILCIPQEVGINVWDCWASFVVPYGERAYVTWFSISVFLIPFIVLSYTYTGICLSIWRNSEINQFEGNDCVKTINSSDSNRRPLVSKARINTVKQTITVISLYVITNSPFIGCQLWATWDPNASESTFFTGEIFRIFALLSSLTSCVNPWIYLGFNHNLRAVLIIYAKKIILRRKNVTVDHNYQ</sequence>
<evidence type="ECO:0000256" key="7">
    <source>
        <dbReference type="ARBA" id="ARBA00023170"/>
    </source>
</evidence>
<evidence type="ECO:0000256" key="4">
    <source>
        <dbReference type="ARBA" id="ARBA00022989"/>
    </source>
</evidence>
<dbReference type="PROSITE" id="PS50262">
    <property type="entry name" value="G_PROTEIN_RECEP_F1_2"/>
    <property type="match status" value="1"/>
</dbReference>
<dbReference type="Gene3D" id="1.20.1070.10">
    <property type="entry name" value="Rhodopsin 7-helix transmembrane proteins"/>
    <property type="match status" value="1"/>
</dbReference>
<keyword evidence="7 10" id="KW-0675">Receptor</keyword>
<reference evidence="12" key="2">
    <citation type="submission" date="2023-03" db="EMBL/GenBank/DDBJ databases">
        <authorList>
            <person name="Inwood S.N."/>
            <person name="Skelly J.G."/>
            <person name="Guhlin J."/>
            <person name="Harrop T.W.R."/>
            <person name="Goldson S.G."/>
            <person name="Dearden P.K."/>
        </authorList>
    </citation>
    <scope>NUCLEOTIDE SEQUENCE</scope>
    <source>
        <strain evidence="12">Irish</strain>
        <tissue evidence="12">Whole body</tissue>
    </source>
</reference>
<evidence type="ECO:0000256" key="10">
    <source>
        <dbReference type="RuleBase" id="RU046427"/>
    </source>
</evidence>
<gene>
    <name evidence="12" type="ORF">PV328_003176</name>
</gene>
<evidence type="ECO:0000256" key="8">
    <source>
        <dbReference type="ARBA" id="ARBA00023180"/>
    </source>
</evidence>